<dbReference type="RefSeq" id="XP_075093186.1">
    <property type="nucleotide sequence ID" value="XM_075237085.1"/>
</dbReference>
<protein>
    <submittedName>
        <fullName evidence="2">Two pore calcium channel protein 1B-like isoform X1</fullName>
    </submittedName>
</protein>
<organism evidence="1 2">
    <name type="scientific">Nicotiana tabacum</name>
    <name type="common">Common tobacco</name>
    <dbReference type="NCBI Taxonomy" id="4097"/>
    <lineage>
        <taxon>Eukaryota</taxon>
        <taxon>Viridiplantae</taxon>
        <taxon>Streptophyta</taxon>
        <taxon>Embryophyta</taxon>
        <taxon>Tracheophyta</taxon>
        <taxon>Spermatophyta</taxon>
        <taxon>Magnoliopsida</taxon>
        <taxon>eudicotyledons</taxon>
        <taxon>Gunneridae</taxon>
        <taxon>Pentapetalae</taxon>
        <taxon>asterids</taxon>
        <taxon>lamiids</taxon>
        <taxon>Solanales</taxon>
        <taxon>Solanaceae</taxon>
        <taxon>Nicotianoideae</taxon>
        <taxon>Nicotianeae</taxon>
        <taxon>Nicotiana</taxon>
    </lineage>
</organism>
<accession>A0AC58T7H8</accession>
<reference evidence="2" key="2">
    <citation type="submission" date="2025-08" db="UniProtKB">
        <authorList>
            <consortium name="RefSeq"/>
        </authorList>
    </citation>
    <scope>IDENTIFICATION</scope>
    <source>
        <tissue evidence="2">Leaf</tissue>
    </source>
</reference>
<reference evidence="1" key="1">
    <citation type="journal article" date="2014" name="Nat. Commun.">
        <title>The tobacco genome sequence and its comparison with those of tomato and potato.</title>
        <authorList>
            <person name="Sierro N."/>
            <person name="Battey J.N."/>
            <person name="Ouadi S."/>
            <person name="Bakaher N."/>
            <person name="Bovet L."/>
            <person name="Willig A."/>
            <person name="Goepfert S."/>
            <person name="Peitsch M.C."/>
            <person name="Ivanov N.V."/>
        </authorList>
    </citation>
    <scope>NUCLEOTIDE SEQUENCE [LARGE SCALE GENOMIC DNA]</scope>
</reference>
<evidence type="ECO:0000313" key="1">
    <source>
        <dbReference type="Proteomes" id="UP000790787"/>
    </source>
</evidence>
<keyword evidence="1" id="KW-1185">Reference proteome</keyword>
<evidence type="ECO:0000313" key="2">
    <source>
        <dbReference type="RefSeq" id="XP_075093186.1"/>
    </source>
</evidence>
<sequence>MTVEESALLADQNKRSSGGPRFNRRSDVIASGSPYQKAAALVDLAEDGVGLPEEILEGSSFEKAAPLYFMFTDFHLVIGTFNSLALVILNFLERPLWCFKHLAESCINRDYYYLGELPYLTRTESLIYEGVTLIILMIHILFPISYGGFHLYWKSLLNRVKVILLFILVADIVVYIVFPVNYYLPFRIAPYLRVVFFILNNRIRYLLIARMLRFIRLLMHIERFRSFVTTFLTLIHCLLPYLGTIFCILCIYCSLGLQFFGGLSTLETPSYTRLILLVMTICFLTSMTIQMAW</sequence>
<name>A0AC58T7H8_TOBAC</name>
<gene>
    <name evidence="2" type="primary">LOC107792180</name>
</gene>
<dbReference type="Proteomes" id="UP000790787">
    <property type="component" value="Chromosome 2"/>
</dbReference>
<proteinExistence type="predicted"/>